<evidence type="ECO:0000313" key="5">
    <source>
        <dbReference type="Proteomes" id="UP000823561"/>
    </source>
</evidence>
<feature type="domain" description="Lactate/malate dehydrogenase C-terminal" evidence="3">
    <location>
        <begin position="316"/>
        <end position="486"/>
    </location>
</feature>
<dbReference type="InterPro" id="IPR022383">
    <property type="entry name" value="Lactate/malate_DH_C"/>
</dbReference>
<dbReference type="GO" id="GO:0006108">
    <property type="term" value="P:malate metabolic process"/>
    <property type="evidence" value="ECO:0007669"/>
    <property type="project" value="InterPro"/>
</dbReference>
<dbReference type="GO" id="GO:0016615">
    <property type="term" value="F:malate dehydrogenase activity"/>
    <property type="evidence" value="ECO:0007669"/>
    <property type="project" value="InterPro"/>
</dbReference>
<dbReference type="Gene3D" id="3.40.50.720">
    <property type="entry name" value="NAD(P)-binding Rossmann-like Domain"/>
    <property type="match status" value="1"/>
</dbReference>
<dbReference type="InterPro" id="IPR036291">
    <property type="entry name" value="NAD(P)-bd_dom_sf"/>
</dbReference>
<comment type="similarity">
    <text evidence="1">Belongs to the LDH/MDH superfamily. MDH type 2 family.</text>
</comment>
<dbReference type="GO" id="GO:0016616">
    <property type="term" value="F:oxidoreductase activity, acting on the CH-OH group of donors, NAD or NADP as acceptor"/>
    <property type="evidence" value="ECO:0007669"/>
    <property type="project" value="InterPro"/>
</dbReference>
<dbReference type="Pfam" id="PF02866">
    <property type="entry name" value="Ldh_1_C"/>
    <property type="match status" value="1"/>
</dbReference>
<proteinExistence type="inferred from homology"/>
<comment type="caution">
    <text evidence="4">The sequence shown here is derived from an EMBL/GenBank/DDBJ whole genome shotgun (WGS) entry which is preliminary data.</text>
</comment>
<dbReference type="AlphaFoldDB" id="A0AAV6FGH0"/>
<sequence>MRSRRTFGYPATGTATGSMARFVVAGKADCPHYAKAELLADLLQRKLPDFRIHKICVHPNEWKQWLETTCLSNGWEHEHSPLVWRELIDRGGKGMLLGGFSDFMEHVQGYYGITSDMTTDLMLKIAKENLQTKELFMQEEAQGHSLLQPLHIWINSALHPTCYSLIPLLFDSEVFTSAPLISLHLLDVGGSEEALHGIKMETEDLSSPQLHEITVHNFLDEYVFHQAHFIIFLDDWPPGQEKEGQTEEVGRAVMKKVAKNFQNYGKLIDSRAHKNVRVMVVGDSFINLKCSLLLENAPSVDSSHFVAMGTQLEYEARAQIAKKLGVTSADVTDVIIWGNISGSFHVDLQRARVFRYEGAIYRPPNFSQPLLEMSNNRKKFETDIMSLLSLHRSMVTSKTERAAAMSATNGVCAILKAWNNNSSPKEVFSLGIISRGEYNVPKGLVVSMPVVFSCGQWSVVPNLAISDELRIRIEDSISQLKTEKENTVCS</sequence>
<keyword evidence="5" id="KW-1185">Reference proteome</keyword>
<protein>
    <recommendedName>
        <fullName evidence="3">Lactate/malate dehydrogenase C-terminal domain-containing protein</fullName>
    </recommendedName>
</protein>
<organism evidence="4 5">
    <name type="scientific">Alosa alosa</name>
    <name type="common">allis shad</name>
    <dbReference type="NCBI Taxonomy" id="278164"/>
    <lineage>
        <taxon>Eukaryota</taxon>
        <taxon>Metazoa</taxon>
        <taxon>Chordata</taxon>
        <taxon>Craniata</taxon>
        <taxon>Vertebrata</taxon>
        <taxon>Euteleostomi</taxon>
        <taxon>Actinopterygii</taxon>
        <taxon>Neopterygii</taxon>
        <taxon>Teleostei</taxon>
        <taxon>Clupei</taxon>
        <taxon>Clupeiformes</taxon>
        <taxon>Clupeoidei</taxon>
        <taxon>Clupeidae</taxon>
        <taxon>Alosa</taxon>
    </lineage>
</organism>
<dbReference type="SUPFAM" id="SSF56327">
    <property type="entry name" value="LDH C-terminal domain-like"/>
    <property type="match status" value="1"/>
</dbReference>
<dbReference type="EMBL" id="JADWDJ010000023">
    <property type="protein sequence ID" value="KAG5261899.1"/>
    <property type="molecule type" value="Genomic_DNA"/>
</dbReference>
<keyword evidence="2" id="KW-0560">Oxidoreductase</keyword>
<accession>A0AAV6FGH0</accession>
<dbReference type="SUPFAM" id="SSF51735">
    <property type="entry name" value="NAD(P)-binding Rossmann-fold domains"/>
    <property type="match status" value="1"/>
</dbReference>
<evidence type="ECO:0000256" key="1">
    <source>
        <dbReference type="ARBA" id="ARBA00009613"/>
    </source>
</evidence>
<name>A0AAV6FGH0_9TELE</name>
<dbReference type="FunFam" id="3.40.50.720:FF:000144">
    <property type="entry name" value="Malate dehydrogenase [NADP]"/>
    <property type="match status" value="1"/>
</dbReference>
<gene>
    <name evidence="4" type="ORF">AALO_G00289840</name>
</gene>
<dbReference type="InterPro" id="IPR010945">
    <property type="entry name" value="Malate_DH_type2"/>
</dbReference>
<evidence type="ECO:0000256" key="2">
    <source>
        <dbReference type="ARBA" id="ARBA00023002"/>
    </source>
</evidence>
<reference evidence="4" key="1">
    <citation type="submission" date="2020-10" db="EMBL/GenBank/DDBJ databases">
        <title>Chromosome-scale genome assembly of the Allis shad, Alosa alosa.</title>
        <authorList>
            <person name="Margot Z."/>
            <person name="Christophe K."/>
            <person name="Cabau C."/>
            <person name="Louis A."/>
            <person name="Berthelot C."/>
            <person name="Parey E."/>
            <person name="Roest Crollius H."/>
            <person name="Montfort J."/>
            <person name="Robinson-Rechavi M."/>
            <person name="Bucao C."/>
            <person name="Bouchez O."/>
            <person name="Gislard M."/>
            <person name="Lluch J."/>
            <person name="Milhes M."/>
            <person name="Lampietro C."/>
            <person name="Lopez Roques C."/>
            <person name="Donnadieu C."/>
            <person name="Braasch I."/>
            <person name="Desvignes T."/>
            <person name="Postlethwait J."/>
            <person name="Bobe J."/>
            <person name="Guiguen Y."/>
        </authorList>
    </citation>
    <scope>NUCLEOTIDE SEQUENCE</scope>
    <source>
        <strain evidence="4">M-15738</strain>
        <tissue evidence="4">Blood</tissue>
    </source>
</reference>
<dbReference type="PANTHER" id="PTHR23382">
    <property type="entry name" value="MALATE DEHYDROGENASE"/>
    <property type="match status" value="1"/>
</dbReference>
<dbReference type="Proteomes" id="UP000823561">
    <property type="component" value="Chromosome 23"/>
</dbReference>
<dbReference type="Gene3D" id="3.90.110.10">
    <property type="entry name" value="Lactate dehydrogenase/glycoside hydrolase, family 4, C-terminal"/>
    <property type="match status" value="1"/>
</dbReference>
<dbReference type="InterPro" id="IPR015955">
    <property type="entry name" value="Lactate_DH/Glyco_Ohase_4_C"/>
</dbReference>
<evidence type="ECO:0000259" key="3">
    <source>
        <dbReference type="Pfam" id="PF02866"/>
    </source>
</evidence>
<evidence type="ECO:0000313" key="4">
    <source>
        <dbReference type="EMBL" id="KAG5261899.1"/>
    </source>
</evidence>